<gene>
    <name evidence="3" type="ORF">BTN50_2059</name>
</gene>
<evidence type="ECO:0000259" key="2">
    <source>
        <dbReference type="Pfam" id="PF17414"/>
    </source>
</evidence>
<evidence type="ECO:0000313" key="3">
    <source>
        <dbReference type="EMBL" id="ATF10468.1"/>
    </source>
</evidence>
<proteinExistence type="predicted"/>
<evidence type="ECO:0000259" key="1">
    <source>
        <dbReference type="Pfam" id="PF06303"/>
    </source>
</evidence>
<dbReference type="KEGG" id="elux:BTN50_2059"/>
<protein>
    <submittedName>
        <fullName evidence="3">Macrodomain Ter protein YcbG</fullName>
    </submittedName>
</protein>
<dbReference type="Proteomes" id="UP000218160">
    <property type="component" value="Chromosome 2"/>
</dbReference>
<keyword evidence="4" id="KW-1185">Reference proteome</keyword>
<sequence length="93" mass="10827">MSLDLDNKLKQAIRAKRKRYFNAEQEYTRKKSIDLNFCVWEKLSMKAQDLDATLSDTIEYLLSEANRAQNANKKVNALKKDLNSLLYSINVKV</sequence>
<organism evidence="3 4">
    <name type="scientific">Candidatus Enterovibrio altilux</name>
    <dbReference type="NCBI Taxonomy" id="1927128"/>
    <lineage>
        <taxon>Bacteria</taxon>
        <taxon>Pseudomonadati</taxon>
        <taxon>Pseudomonadota</taxon>
        <taxon>Gammaproteobacteria</taxon>
        <taxon>Vibrionales</taxon>
        <taxon>Vibrionaceae</taxon>
        <taxon>Enterovibrio</taxon>
    </lineage>
</organism>
<dbReference type="Pfam" id="PF06303">
    <property type="entry name" value="MatP"/>
    <property type="match status" value="1"/>
</dbReference>
<name>A0A291BBS2_9GAMM</name>
<feature type="domain" description="MatP N-terminal" evidence="1">
    <location>
        <begin position="1"/>
        <end position="24"/>
    </location>
</feature>
<dbReference type="InterPro" id="IPR013321">
    <property type="entry name" value="Arc_rbn_hlx_hlx"/>
</dbReference>
<dbReference type="Gene3D" id="1.20.1270.380">
    <property type="entry name" value="MatP, N-terminal domain"/>
    <property type="match status" value="1"/>
</dbReference>
<dbReference type="EMBL" id="CP020663">
    <property type="protein sequence ID" value="ATF10468.1"/>
    <property type="molecule type" value="Genomic_DNA"/>
</dbReference>
<dbReference type="InterPro" id="IPR038339">
    <property type="entry name" value="MatP_N_sf"/>
</dbReference>
<accession>A0A291BBS2</accession>
<dbReference type="InterPro" id="IPR035375">
    <property type="entry name" value="MatP_C"/>
</dbReference>
<dbReference type="InterPro" id="IPR035087">
    <property type="entry name" value="MatP_N"/>
</dbReference>
<evidence type="ECO:0000313" key="4">
    <source>
        <dbReference type="Proteomes" id="UP000218160"/>
    </source>
</evidence>
<dbReference type="AlphaFoldDB" id="A0A291BBS2"/>
<dbReference type="Pfam" id="PF17414">
    <property type="entry name" value="MatP_C"/>
    <property type="match status" value="1"/>
</dbReference>
<reference evidence="4" key="1">
    <citation type="submission" date="2017-04" db="EMBL/GenBank/DDBJ databases">
        <title>Genome evolution of the luminous symbionts of deep sea anglerfish.</title>
        <authorList>
            <person name="Hendry T.A."/>
        </authorList>
    </citation>
    <scope>NUCLEOTIDE SEQUENCE [LARGE SCALE GENOMIC DNA]</scope>
</reference>
<feature type="domain" description="MatP C-terminal ribbon-helix-helix" evidence="2">
    <location>
        <begin position="28"/>
        <end position="86"/>
    </location>
</feature>
<dbReference type="Gene3D" id="1.10.1220.10">
    <property type="entry name" value="Met repressor-like"/>
    <property type="match status" value="1"/>
</dbReference>
<dbReference type="GO" id="GO:0006355">
    <property type="term" value="P:regulation of DNA-templated transcription"/>
    <property type="evidence" value="ECO:0007669"/>
    <property type="project" value="InterPro"/>
</dbReference>